<feature type="region of interest" description="Disordered" evidence="1">
    <location>
        <begin position="1"/>
        <end position="30"/>
    </location>
</feature>
<dbReference type="GO" id="GO:0016787">
    <property type="term" value="F:hydrolase activity"/>
    <property type="evidence" value="ECO:0007669"/>
    <property type="project" value="InterPro"/>
</dbReference>
<dbReference type="PANTHER" id="PTHR42889:SF1">
    <property type="entry name" value="BLR3681 PROTEIN"/>
    <property type="match status" value="1"/>
</dbReference>
<name>A0A932I3A8_UNCTE</name>
<feature type="domain" description="Amidohydrolase-related" evidence="2">
    <location>
        <begin position="45"/>
        <end position="331"/>
    </location>
</feature>
<reference evidence="3" key="1">
    <citation type="submission" date="2020-07" db="EMBL/GenBank/DDBJ databases">
        <title>Huge and variable diversity of episymbiotic CPR bacteria and DPANN archaea in groundwater ecosystems.</title>
        <authorList>
            <person name="He C.Y."/>
            <person name="Keren R."/>
            <person name="Whittaker M."/>
            <person name="Farag I.F."/>
            <person name="Doudna J."/>
            <person name="Cate J.H.D."/>
            <person name="Banfield J.F."/>
        </authorList>
    </citation>
    <scope>NUCLEOTIDE SEQUENCE</scope>
    <source>
        <strain evidence="3">NC_groundwater_763_Ag_S-0.2um_68_21</strain>
    </source>
</reference>
<evidence type="ECO:0000313" key="3">
    <source>
        <dbReference type="EMBL" id="MBI3128419.1"/>
    </source>
</evidence>
<dbReference type="SUPFAM" id="SSF51556">
    <property type="entry name" value="Metallo-dependent hydrolases"/>
    <property type="match status" value="1"/>
</dbReference>
<gene>
    <name evidence="3" type="ORF">HYZ11_12505</name>
</gene>
<dbReference type="InterPro" id="IPR006680">
    <property type="entry name" value="Amidohydro-rel"/>
</dbReference>
<sequence>MARKANPKAAARTGGGGKPPTWDTIMPLPSNPKTGETANDYYILDCEVHVMPENYRRFIKYFPGTKTFEYAHKMCNWWQWVDHRSGKQAAIHPGMDWHIDKIMGDMDRSGVDQITLMRESFIDTSGDSAPFSTNQHVIDAIEKYPDRVIGISNVGPFSKRKIKDVLWELEYLHDNYNFKFTKFYQPEDCPMNDRRLWPVYEMCQAKGIVCYFHTGITIRMGPTRYTQPILLDDVAMDFPDLKIVAYHGGYPYWEDLVMLMWKHPHIYVSYSILLPWLMRAPHRFAHMVGTTLQIAGYNRFVWGSDWPASDPYQAVEAVLKLEIDEELQEKWGYPPITKELKAEFLGLTLARLAGIDPKKNQLDFPGRNQPPKGKTAEGDVTRRIMAKQKKG</sequence>
<dbReference type="PANTHER" id="PTHR42889">
    <property type="entry name" value="BLR3681 PROTEIN"/>
    <property type="match status" value="1"/>
</dbReference>
<evidence type="ECO:0000313" key="4">
    <source>
        <dbReference type="Proteomes" id="UP000782312"/>
    </source>
</evidence>
<comment type="caution">
    <text evidence="3">The sequence shown here is derived from an EMBL/GenBank/DDBJ whole genome shotgun (WGS) entry which is preliminary data.</text>
</comment>
<evidence type="ECO:0000256" key="1">
    <source>
        <dbReference type="SAM" id="MobiDB-lite"/>
    </source>
</evidence>
<dbReference type="AlphaFoldDB" id="A0A932I3A8"/>
<dbReference type="EMBL" id="JACPUR010000030">
    <property type="protein sequence ID" value="MBI3128419.1"/>
    <property type="molecule type" value="Genomic_DNA"/>
</dbReference>
<feature type="region of interest" description="Disordered" evidence="1">
    <location>
        <begin position="360"/>
        <end position="391"/>
    </location>
</feature>
<dbReference type="Pfam" id="PF04909">
    <property type="entry name" value="Amidohydro_2"/>
    <property type="match status" value="1"/>
</dbReference>
<accession>A0A932I3A8</accession>
<protein>
    <submittedName>
        <fullName evidence="3">Amidohydrolase family protein</fullName>
    </submittedName>
</protein>
<dbReference type="InterPro" id="IPR032466">
    <property type="entry name" value="Metal_Hydrolase"/>
</dbReference>
<proteinExistence type="predicted"/>
<evidence type="ECO:0000259" key="2">
    <source>
        <dbReference type="Pfam" id="PF04909"/>
    </source>
</evidence>
<organism evidence="3 4">
    <name type="scientific">Tectimicrobiota bacterium</name>
    <dbReference type="NCBI Taxonomy" id="2528274"/>
    <lineage>
        <taxon>Bacteria</taxon>
        <taxon>Pseudomonadati</taxon>
        <taxon>Nitrospinota/Tectimicrobiota group</taxon>
        <taxon>Candidatus Tectimicrobiota</taxon>
    </lineage>
</organism>
<dbReference type="Gene3D" id="3.20.20.140">
    <property type="entry name" value="Metal-dependent hydrolases"/>
    <property type="match status" value="1"/>
</dbReference>
<dbReference type="Proteomes" id="UP000782312">
    <property type="component" value="Unassembled WGS sequence"/>
</dbReference>